<dbReference type="EMBL" id="BK003219">
    <property type="protein sequence ID" value="DAA03419.1"/>
    <property type="molecule type" value="Genomic_DNA"/>
</dbReference>
<proteinExistence type="predicted"/>
<protein>
    <submittedName>
        <fullName evidence="2">HDC19718</fullName>
    </submittedName>
</protein>
<gene>
    <name evidence="2" type="ORF">HDC19718</name>
</gene>
<name>Q6II47_DROME</name>
<evidence type="ECO:0000256" key="1">
    <source>
        <dbReference type="SAM" id="MobiDB-lite"/>
    </source>
</evidence>
<feature type="region of interest" description="Disordered" evidence="1">
    <location>
        <begin position="54"/>
        <end position="73"/>
    </location>
</feature>
<organism evidence="2">
    <name type="scientific">Drosophila melanogaster</name>
    <name type="common">Fruit fly</name>
    <dbReference type="NCBI Taxonomy" id="7227"/>
    <lineage>
        <taxon>Eukaryota</taxon>
        <taxon>Metazoa</taxon>
        <taxon>Ecdysozoa</taxon>
        <taxon>Arthropoda</taxon>
        <taxon>Hexapoda</taxon>
        <taxon>Insecta</taxon>
        <taxon>Pterygota</taxon>
        <taxon>Neoptera</taxon>
        <taxon>Endopterygota</taxon>
        <taxon>Diptera</taxon>
        <taxon>Brachycera</taxon>
        <taxon>Muscomorpha</taxon>
        <taxon>Ephydroidea</taxon>
        <taxon>Drosophilidae</taxon>
        <taxon>Drosophila</taxon>
        <taxon>Sophophora</taxon>
    </lineage>
</organism>
<dbReference type="AlphaFoldDB" id="Q6II47"/>
<accession>Q6II47</accession>
<reference evidence="2" key="1">
    <citation type="journal article" date="2003" name="Genome Biol.">
        <title>An integrated gene annotation and transcriptional profiling approach towards the full gene content of the Drosophila genome.</title>
        <authorList>
            <person name="Hild M."/>
            <person name="Beckmann B."/>
            <person name="Haas S.A."/>
            <person name="Koch B."/>
            <person name="Solovyev V."/>
            <person name="Busold C."/>
            <person name="Fellenberg K."/>
            <person name="Boutros M."/>
            <person name="Vingron M."/>
            <person name="Sauer F."/>
            <person name="Hoheisel J.D."/>
            <person name="Paro R."/>
        </authorList>
    </citation>
    <scope>NUCLEOTIDE SEQUENCE</scope>
</reference>
<evidence type="ECO:0000313" key="2">
    <source>
        <dbReference type="EMBL" id="DAA03419.1"/>
    </source>
</evidence>
<sequence>MVNWLQKESTICGMIRLYAYRVFKSLPACRNELLRLVPFLHDHVGSQNHVTHLLSPRTQSDNREAELPLPLPPTSRPLPQMGLEIGATTRLGAWKKAPLCTVWVRSSTCFDVHWLCMSSTSLCIYSKDTPPLDTRHSPLATRINCQILLSTVAPPTVPLKELFCTQSACRRRFLEMSSRSMKRSMDDWMNGWTLGWMDGWMDGHLWALTLTWYEAEWIDIEAVSKHLSSTHPGLPVPN</sequence>